<name>A0ABY8V2M5_9BACI</name>
<dbReference type="Pfam" id="PF00583">
    <property type="entry name" value="Acetyltransf_1"/>
    <property type="match status" value="1"/>
</dbReference>
<evidence type="ECO:0000313" key="2">
    <source>
        <dbReference type="EMBL" id="WIG00207.1"/>
    </source>
</evidence>
<evidence type="ECO:0000259" key="1">
    <source>
        <dbReference type="PROSITE" id="PS51186"/>
    </source>
</evidence>
<evidence type="ECO:0000313" key="3">
    <source>
        <dbReference type="Proteomes" id="UP001236652"/>
    </source>
</evidence>
<dbReference type="InterPro" id="IPR000182">
    <property type="entry name" value="GNAT_dom"/>
</dbReference>
<reference evidence="2 3" key="1">
    <citation type="submission" date="2023-05" db="EMBL/GenBank/DDBJ databases">
        <title>Comparative genomics reveals the evidence of polycyclic aromatic hydrocarbons degradation in moderately halophilic genus Pontibacillus.</title>
        <authorList>
            <person name="Yang H."/>
            <person name="Qian Z."/>
        </authorList>
    </citation>
    <scope>NUCLEOTIDE SEQUENCE [LARGE SCALE GENOMIC DNA]</scope>
    <source>
        <strain evidence="3">HN14</strain>
    </source>
</reference>
<dbReference type="InterPro" id="IPR016181">
    <property type="entry name" value="Acyl_CoA_acyltransferase"/>
</dbReference>
<dbReference type="SUPFAM" id="SSF55729">
    <property type="entry name" value="Acyl-CoA N-acyltransferases (Nat)"/>
    <property type="match status" value="1"/>
</dbReference>
<dbReference type="Proteomes" id="UP001236652">
    <property type="component" value="Chromosome"/>
</dbReference>
<proteinExistence type="predicted"/>
<sequence length="169" mass="19661">MHVNIREGKIEDAPVMWEIQQDVASEGPYLITITEELKKTSEHHHNWVSELIEHERKHLLVAEIDEKIIGWIVFQSPSRARLAHTGTFGMMVQEASRGMGIGRQLLEHLMEWAKDHPVIEKVSLGVFSSNENAIRLYQRLGFVEEGRKVREIKLEEGQYVDDILMYRFV</sequence>
<dbReference type="RefSeq" id="WP_231417588.1">
    <property type="nucleotide sequence ID" value="NZ_CP126446.1"/>
</dbReference>
<dbReference type="CDD" id="cd04301">
    <property type="entry name" value="NAT_SF"/>
    <property type="match status" value="1"/>
</dbReference>
<dbReference type="Gene3D" id="3.40.630.30">
    <property type="match status" value="1"/>
</dbReference>
<protein>
    <submittedName>
        <fullName evidence="2">GNAT family N-acetyltransferase</fullName>
    </submittedName>
</protein>
<organism evidence="2 3">
    <name type="scientific">Pontibacillus chungwhensis</name>
    <dbReference type="NCBI Taxonomy" id="265426"/>
    <lineage>
        <taxon>Bacteria</taxon>
        <taxon>Bacillati</taxon>
        <taxon>Bacillota</taxon>
        <taxon>Bacilli</taxon>
        <taxon>Bacillales</taxon>
        <taxon>Bacillaceae</taxon>
        <taxon>Pontibacillus</taxon>
    </lineage>
</organism>
<feature type="domain" description="N-acetyltransferase" evidence="1">
    <location>
        <begin position="3"/>
        <end position="169"/>
    </location>
</feature>
<accession>A0ABY8V2M5</accession>
<dbReference type="EMBL" id="CP126446">
    <property type="protein sequence ID" value="WIG00207.1"/>
    <property type="molecule type" value="Genomic_DNA"/>
</dbReference>
<keyword evidence="3" id="KW-1185">Reference proteome</keyword>
<gene>
    <name evidence="2" type="ORF">QNI29_13400</name>
</gene>
<dbReference type="PROSITE" id="PS51186">
    <property type="entry name" value="GNAT"/>
    <property type="match status" value="1"/>
</dbReference>
<dbReference type="PANTHER" id="PTHR43072">
    <property type="entry name" value="N-ACETYLTRANSFERASE"/>
    <property type="match status" value="1"/>
</dbReference>